<dbReference type="PROSITE" id="PS00108">
    <property type="entry name" value="PROTEIN_KINASE_ST"/>
    <property type="match status" value="1"/>
</dbReference>
<dbReference type="Proteomes" id="UP000593577">
    <property type="component" value="Unassembled WGS sequence"/>
</dbReference>
<feature type="domain" description="Protein kinase" evidence="6">
    <location>
        <begin position="9"/>
        <end position="298"/>
    </location>
</feature>
<accession>A0A7J8X1V4</accession>
<keyword evidence="2" id="KW-0723">Serine/threonine-protein kinase</keyword>
<evidence type="ECO:0000256" key="1">
    <source>
        <dbReference type="ARBA" id="ARBA00012513"/>
    </source>
</evidence>
<dbReference type="AlphaFoldDB" id="A0A7J8X1V4"/>
<dbReference type="Gene3D" id="3.30.200.20">
    <property type="entry name" value="Phosphorylase Kinase, domain 1"/>
    <property type="match status" value="1"/>
</dbReference>
<dbReference type="GO" id="GO:0004674">
    <property type="term" value="F:protein serine/threonine kinase activity"/>
    <property type="evidence" value="ECO:0007669"/>
    <property type="project" value="UniProtKB-KW"/>
</dbReference>
<keyword evidence="3" id="KW-0418">Kinase</keyword>
<evidence type="ECO:0000256" key="5">
    <source>
        <dbReference type="ARBA" id="ARBA00048679"/>
    </source>
</evidence>
<keyword evidence="8" id="KW-1185">Reference proteome</keyword>
<dbReference type="InterPro" id="IPR050588">
    <property type="entry name" value="WNK_Ser-Thr_kinase"/>
</dbReference>
<proteinExistence type="predicted"/>
<keyword evidence="3" id="KW-0808">Transferase</keyword>
<dbReference type="GO" id="GO:0005524">
    <property type="term" value="F:ATP binding"/>
    <property type="evidence" value="ECO:0007669"/>
    <property type="project" value="InterPro"/>
</dbReference>
<protein>
    <recommendedName>
        <fullName evidence="1">non-specific serine/threonine protein kinase</fullName>
        <ecNumber evidence="1">2.7.11.1</ecNumber>
    </recommendedName>
</protein>
<dbReference type="InterPro" id="IPR008271">
    <property type="entry name" value="Ser/Thr_kinase_AS"/>
</dbReference>
<evidence type="ECO:0000313" key="8">
    <source>
        <dbReference type="Proteomes" id="UP000593577"/>
    </source>
</evidence>
<comment type="caution">
    <text evidence="7">The sequence shown here is derived from an EMBL/GenBank/DDBJ whole genome shotgun (WGS) entry which is preliminary data.</text>
</comment>
<dbReference type="SMART" id="SM00220">
    <property type="entry name" value="S_TKc"/>
    <property type="match status" value="1"/>
</dbReference>
<dbReference type="PANTHER" id="PTHR13902">
    <property type="entry name" value="SERINE/THREONINE-PROTEIN KINASE WNK WITH NO LYSINE -RELATED"/>
    <property type="match status" value="1"/>
</dbReference>
<gene>
    <name evidence="7" type="ORF">Goari_023073</name>
</gene>
<organism evidence="7 8">
    <name type="scientific">Gossypium aridum</name>
    <name type="common">American cotton</name>
    <name type="synonym">Erioxylum aridum</name>
    <dbReference type="NCBI Taxonomy" id="34290"/>
    <lineage>
        <taxon>Eukaryota</taxon>
        <taxon>Viridiplantae</taxon>
        <taxon>Streptophyta</taxon>
        <taxon>Embryophyta</taxon>
        <taxon>Tracheophyta</taxon>
        <taxon>Spermatophyta</taxon>
        <taxon>Magnoliopsida</taxon>
        <taxon>eudicotyledons</taxon>
        <taxon>Gunneridae</taxon>
        <taxon>Pentapetalae</taxon>
        <taxon>rosids</taxon>
        <taxon>malvids</taxon>
        <taxon>Malvales</taxon>
        <taxon>Malvaceae</taxon>
        <taxon>Malvoideae</taxon>
        <taxon>Gossypium</taxon>
    </lineage>
</organism>
<reference evidence="7 8" key="1">
    <citation type="journal article" date="2019" name="Genome Biol. Evol.">
        <title>Insights into the evolution of the New World diploid cottons (Gossypium, subgenus Houzingenia) based on genome sequencing.</title>
        <authorList>
            <person name="Grover C.E."/>
            <person name="Arick M.A. 2nd"/>
            <person name="Thrash A."/>
            <person name="Conover J.L."/>
            <person name="Sanders W.S."/>
            <person name="Peterson D.G."/>
            <person name="Frelichowski J.E."/>
            <person name="Scheffler J.A."/>
            <person name="Scheffler B.E."/>
            <person name="Wendel J.F."/>
        </authorList>
    </citation>
    <scope>NUCLEOTIDE SEQUENCE [LARGE SCALE GENOMIC DNA]</scope>
    <source>
        <strain evidence="7">185</strain>
        <tissue evidence="7">Leaf</tissue>
    </source>
</reference>
<dbReference type="SUPFAM" id="SSF56112">
    <property type="entry name" value="Protein kinase-like (PK-like)"/>
    <property type="match status" value="1"/>
</dbReference>
<sequence length="298" mass="35262">MNWLAYRWRTRKKRFYRLRSNNVYKAFDEVLGMEVAWNQVKLADVFRSPDELQRLYSEIHLLKYLDHSSIMQFYESWIDIHRKTHSTRQRDVHLQHPSRRRQRVDIRVIKNWFCQILRGLAYPHCHDPPLIHRDLKCDNIFVHGHLGQVKMLILHDLGLAAILPASKHAHSVIGTPEFMALELYEEEYNELIDIYSFGMCMLEMLTSEYPYSKCSNPAQIYKKVASIRREGKCLDHVSKRLHAYDLLLDPFLASDEENSPKFLPFPCVLSQKQNMLITATMDPTNDTNFLKVQIIDNE</sequence>
<dbReference type="Gene3D" id="1.10.510.10">
    <property type="entry name" value="Transferase(Phosphotransferase) domain 1"/>
    <property type="match status" value="1"/>
</dbReference>
<dbReference type="EC" id="2.7.11.1" evidence="1"/>
<comment type="catalytic activity">
    <reaction evidence="4">
        <text>L-threonyl-[protein] + ATP = O-phospho-L-threonyl-[protein] + ADP + H(+)</text>
        <dbReference type="Rhea" id="RHEA:46608"/>
        <dbReference type="Rhea" id="RHEA-COMP:11060"/>
        <dbReference type="Rhea" id="RHEA-COMP:11605"/>
        <dbReference type="ChEBI" id="CHEBI:15378"/>
        <dbReference type="ChEBI" id="CHEBI:30013"/>
        <dbReference type="ChEBI" id="CHEBI:30616"/>
        <dbReference type="ChEBI" id="CHEBI:61977"/>
        <dbReference type="ChEBI" id="CHEBI:456216"/>
        <dbReference type="EC" id="2.7.11.1"/>
    </reaction>
</comment>
<dbReference type="InterPro" id="IPR011009">
    <property type="entry name" value="Kinase-like_dom_sf"/>
</dbReference>
<dbReference type="PROSITE" id="PS50011">
    <property type="entry name" value="PROTEIN_KINASE_DOM"/>
    <property type="match status" value="1"/>
</dbReference>
<evidence type="ECO:0000256" key="4">
    <source>
        <dbReference type="ARBA" id="ARBA00047899"/>
    </source>
</evidence>
<dbReference type="InterPro" id="IPR000719">
    <property type="entry name" value="Prot_kinase_dom"/>
</dbReference>
<comment type="catalytic activity">
    <reaction evidence="5">
        <text>L-seryl-[protein] + ATP = O-phospho-L-seryl-[protein] + ADP + H(+)</text>
        <dbReference type="Rhea" id="RHEA:17989"/>
        <dbReference type="Rhea" id="RHEA-COMP:9863"/>
        <dbReference type="Rhea" id="RHEA-COMP:11604"/>
        <dbReference type="ChEBI" id="CHEBI:15378"/>
        <dbReference type="ChEBI" id="CHEBI:29999"/>
        <dbReference type="ChEBI" id="CHEBI:30616"/>
        <dbReference type="ChEBI" id="CHEBI:83421"/>
        <dbReference type="ChEBI" id="CHEBI:456216"/>
        <dbReference type="EC" id="2.7.11.1"/>
    </reaction>
</comment>
<dbReference type="EMBL" id="JABFAA010000005">
    <property type="protein sequence ID" value="MBA0681255.1"/>
    <property type="molecule type" value="Genomic_DNA"/>
</dbReference>
<feature type="non-terminal residue" evidence="7">
    <location>
        <position position="298"/>
    </location>
</feature>
<evidence type="ECO:0000256" key="3">
    <source>
        <dbReference type="ARBA" id="ARBA00022777"/>
    </source>
</evidence>
<dbReference type="Pfam" id="PF00069">
    <property type="entry name" value="Pkinase"/>
    <property type="match status" value="1"/>
</dbReference>
<evidence type="ECO:0000259" key="6">
    <source>
        <dbReference type="PROSITE" id="PS50011"/>
    </source>
</evidence>
<evidence type="ECO:0000256" key="2">
    <source>
        <dbReference type="ARBA" id="ARBA00022527"/>
    </source>
</evidence>
<evidence type="ECO:0000313" key="7">
    <source>
        <dbReference type="EMBL" id="MBA0681255.1"/>
    </source>
</evidence>
<name>A0A7J8X1V4_GOSAI</name>